<evidence type="ECO:0000313" key="3">
    <source>
        <dbReference type="Proteomes" id="UP001516400"/>
    </source>
</evidence>
<evidence type="ECO:0000313" key="2">
    <source>
        <dbReference type="EMBL" id="KAL3266078.1"/>
    </source>
</evidence>
<protein>
    <submittedName>
        <fullName evidence="2">Uncharacterized protein</fullName>
    </submittedName>
</protein>
<evidence type="ECO:0000256" key="1">
    <source>
        <dbReference type="SAM" id="MobiDB-lite"/>
    </source>
</evidence>
<proteinExistence type="predicted"/>
<dbReference type="AlphaFoldDB" id="A0ABD2MI93"/>
<comment type="caution">
    <text evidence="2">The sequence shown here is derived from an EMBL/GenBank/DDBJ whole genome shotgun (WGS) entry which is preliminary data.</text>
</comment>
<name>A0ABD2MI93_9CUCU</name>
<gene>
    <name evidence="2" type="ORF">HHI36_010264</name>
</gene>
<sequence length="175" mass="20462">MRDNFNISALSNNMFCDLNALIPVPDLPVVTNATNISTNVYYGYQPVTNEPEKKDVNNCEMEVQYTCSENNCVKNIQDVTRVLNRKRQSNEMQEVDFKKRRQNDNTSFPDSSTQPKFGRKPTHNLPDIPRNIFENRMTIIIEKKANIEIWESSLEELLFHTHGFSSYHWKQETDL</sequence>
<feature type="compositionally biased region" description="Polar residues" evidence="1">
    <location>
        <begin position="104"/>
        <end position="115"/>
    </location>
</feature>
<organism evidence="2 3">
    <name type="scientific">Cryptolaemus montrouzieri</name>
    <dbReference type="NCBI Taxonomy" id="559131"/>
    <lineage>
        <taxon>Eukaryota</taxon>
        <taxon>Metazoa</taxon>
        <taxon>Ecdysozoa</taxon>
        <taxon>Arthropoda</taxon>
        <taxon>Hexapoda</taxon>
        <taxon>Insecta</taxon>
        <taxon>Pterygota</taxon>
        <taxon>Neoptera</taxon>
        <taxon>Endopterygota</taxon>
        <taxon>Coleoptera</taxon>
        <taxon>Polyphaga</taxon>
        <taxon>Cucujiformia</taxon>
        <taxon>Coccinelloidea</taxon>
        <taxon>Coccinellidae</taxon>
        <taxon>Scymninae</taxon>
        <taxon>Scymnini</taxon>
        <taxon>Cryptolaemus</taxon>
    </lineage>
</organism>
<accession>A0ABD2MI93</accession>
<keyword evidence="3" id="KW-1185">Reference proteome</keyword>
<dbReference type="EMBL" id="JABFTP020000001">
    <property type="protein sequence ID" value="KAL3266078.1"/>
    <property type="molecule type" value="Genomic_DNA"/>
</dbReference>
<dbReference type="Proteomes" id="UP001516400">
    <property type="component" value="Unassembled WGS sequence"/>
</dbReference>
<reference evidence="2 3" key="1">
    <citation type="journal article" date="2021" name="BMC Biol.">
        <title>Horizontally acquired antibacterial genes associated with adaptive radiation of ladybird beetles.</title>
        <authorList>
            <person name="Li H.S."/>
            <person name="Tang X.F."/>
            <person name="Huang Y.H."/>
            <person name="Xu Z.Y."/>
            <person name="Chen M.L."/>
            <person name="Du X.Y."/>
            <person name="Qiu B.Y."/>
            <person name="Chen P.T."/>
            <person name="Zhang W."/>
            <person name="Slipinski A."/>
            <person name="Escalona H.E."/>
            <person name="Waterhouse R.M."/>
            <person name="Zwick A."/>
            <person name="Pang H."/>
        </authorList>
    </citation>
    <scope>NUCLEOTIDE SEQUENCE [LARGE SCALE GENOMIC DNA]</scope>
    <source>
        <strain evidence="2">SYSU2018</strain>
    </source>
</reference>
<feature type="region of interest" description="Disordered" evidence="1">
    <location>
        <begin position="85"/>
        <end position="129"/>
    </location>
</feature>